<sequence length="51" mass="5697">MGMKFGRLVSSVGRTLSQALNGSRITQLTLYILIGVRCYYLFPLSKVEVSE</sequence>
<keyword evidence="2" id="KW-1185">Reference proteome</keyword>
<dbReference type="AlphaFoldDB" id="A0A2N8Z989"/>
<reference evidence="1 2" key="1">
    <citation type="submission" date="2017-10" db="EMBL/GenBank/DDBJ databases">
        <authorList>
            <person name="Banno H."/>
            <person name="Chua N.-H."/>
        </authorList>
    </citation>
    <scope>NUCLEOTIDE SEQUENCE [LARGE SCALE GENOMIC DNA]</scope>
    <source>
        <strain evidence="1">Vibrio tapetis CECT4600</strain>
    </source>
</reference>
<gene>
    <name evidence="1" type="ORF">VTAP4600_A0478</name>
</gene>
<evidence type="ECO:0000313" key="2">
    <source>
        <dbReference type="Proteomes" id="UP000235828"/>
    </source>
</evidence>
<dbReference type="Proteomes" id="UP000235828">
    <property type="component" value="Chromosome A"/>
</dbReference>
<protein>
    <submittedName>
        <fullName evidence="1">Uncharacterized protein</fullName>
    </submittedName>
</protein>
<dbReference type="EMBL" id="LT960611">
    <property type="protein sequence ID" value="SON48457.1"/>
    <property type="molecule type" value="Genomic_DNA"/>
</dbReference>
<name>A0A2N8Z989_9VIBR</name>
<organism evidence="1 2">
    <name type="scientific">Vibrio tapetis subsp. tapetis</name>
    <dbReference type="NCBI Taxonomy" id="1671868"/>
    <lineage>
        <taxon>Bacteria</taxon>
        <taxon>Pseudomonadati</taxon>
        <taxon>Pseudomonadota</taxon>
        <taxon>Gammaproteobacteria</taxon>
        <taxon>Vibrionales</taxon>
        <taxon>Vibrionaceae</taxon>
        <taxon>Vibrio</taxon>
    </lineage>
</organism>
<proteinExistence type="predicted"/>
<accession>A0A2N8Z989</accession>
<dbReference type="KEGG" id="vta:A0478"/>
<evidence type="ECO:0000313" key="1">
    <source>
        <dbReference type="EMBL" id="SON48457.1"/>
    </source>
</evidence>